<sequence length="134" mass="14244">MFKRRAAVVLTAAALGLAGMAGSALADDGPVEVRGEGLVTVHGEPAFPAGPLTCWLADGKVVKFSKARVAELVDEEYVEPARPVTVGGVTTLPADRLSISVPAGELPREVKIGKRWHRGRVIHLTCVWKDHASR</sequence>
<keyword evidence="1" id="KW-0732">Signal</keyword>
<dbReference type="Proteomes" id="UP000579153">
    <property type="component" value="Unassembled WGS sequence"/>
</dbReference>
<evidence type="ECO:0000256" key="1">
    <source>
        <dbReference type="SAM" id="SignalP"/>
    </source>
</evidence>
<accession>A0A7W9G7K3</accession>
<evidence type="ECO:0000313" key="2">
    <source>
        <dbReference type="EMBL" id="MBB5778670.1"/>
    </source>
</evidence>
<evidence type="ECO:0000313" key="3">
    <source>
        <dbReference type="Proteomes" id="UP000579153"/>
    </source>
</evidence>
<comment type="caution">
    <text evidence="2">The sequence shown here is derived from an EMBL/GenBank/DDBJ whole genome shotgun (WGS) entry which is preliminary data.</text>
</comment>
<dbReference type="AlphaFoldDB" id="A0A7W9G7K3"/>
<dbReference type="RefSeq" id="WP_185072084.1">
    <property type="nucleotide sequence ID" value="NZ_JACHMB010000001.1"/>
</dbReference>
<keyword evidence="3" id="KW-1185">Reference proteome</keyword>
<reference evidence="2 3" key="1">
    <citation type="submission" date="2020-08" db="EMBL/GenBank/DDBJ databases">
        <title>Sequencing the genomes of 1000 actinobacteria strains.</title>
        <authorList>
            <person name="Klenk H.-P."/>
        </authorList>
    </citation>
    <scope>NUCLEOTIDE SEQUENCE [LARGE SCALE GENOMIC DNA]</scope>
    <source>
        <strain evidence="2 3">DSM 45507</strain>
    </source>
</reference>
<dbReference type="EMBL" id="JACHMB010000001">
    <property type="protein sequence ID" value="MBB5778670.1"/>
    <property type="molecule type" value="Genomic_DNA"/>
</dbReference>
<name>A0A7W9G7K3_9ACTN</name>
<feature type="chain" id="PRO_5031363259" evidence="1">
    <location>
        <begin position="27"/>
        <end position="134"/>
    </location>
</feature>
<organism evidence="2 3">
    <name type="scientific">Nonomuraea jabiensis</name>
    <dbReference type="NCBI Taxonomy" id="882448"/>
    <lineage>
        <taxon>Bacteria</taxon>
        <taxon>Bacillati</taxon>
        <taxon>Actinomycetota</taxon>
        <taxon>Actinomycetes</taxon>
        <taxon>Streptosporangiales</taxon>
        <taxon>Streptosporangiaceae</taxon>
        <taxon>Nonomuraea</taxon>
    </lineage>
</organism>
<gene>
    <name evidence="2" type="ORF">HD596_005426</name>
</gene>
<proteinExistence type="predicted"/>
<protein>
    <submittedName>
        <fullName evidence="2">Uncharacterized protein</fullName>
    </submittedName>
</protein>
<feature type="signal peptide" evidence="1">
    <location>
        <begin position="1"/>
        <end position="26"/>
    </location>
</feature>